<feature type="domain" description="HTH hxlR-type" evidence="4">
    <location>
        <begin position="14"/>
        <end position="111"/>
    </location>
</feature>
<evidence type="ECO:0000313" key="6">
    <source>
        <dbReference type="Proteomes" id="UP001595456"/>
    </source>
</evidence>
<dbReference type="Proteomes" id="UP001595456">
    <property type="component" value="Unassembled WGS sequence"/>
</dbReference>
<evidence type="ECO:0000256" key="1">
    <source>
        <dbReference type="ARBA" id="ARBA00023015"/>
    </source>
</evidence>
<evidence type="ECO:0000256" key="2">
    <source>
        <dbReference type="ARBA" id="ARBA00023125"/>
    </source>
</evidence>
<comment type="caution">
    <text evidence="5">The sequence shown here is derived from an EMBL/GenBank/DDBJ whole genome shotgun (WGS) entry which is preliminary data.</text>
</comment>
<keyword evidence="6" id="KW-1185">Reference proteome</keyword>
<keyword evidence="3" id="KW-0804">Transcription</keyword>
<accession>A0ABV7E8W2</accession>
<organism evidence="5 6">
    <name type="scientific">Alteraurantiacibacter palmitatis</name>
    <dbReference type="NCBI Taxonomy" id="2054628"/>
    <lineage>
        <taxon>Bacteria</taxon>
        <taxon>Pseudomonadati</taxon>
        <taxon>Pseudomonadota</taxon>
        <taxon>Alphaproteobacteria</taxon>
        <taxon>Sphingomonadales</taxon>
        <taxon>Erythrobacteraceae</taxon>
        <taxon>Alteraurantiacibacter</taxon>
    </lineage>
</organism>
<evidence type="ECO:0000256" key="3">
    <source>
        <dbReference type="ARBA" id="ARBA00023163"/>
    </source>
</evidence>
<proteinExistence type="predicted"/>
<dbReference type="EMBL" id="JBHRST010000022">
    <property type="protein sequence ID" value="MFC3099155.1"/>
    <property type="molecule type" value="Genomic_DNA"/>
</dbReference>
<evidence type="ECO:0000259" key="4">
    <source>
        <dbReference type="PROSITE" id="PS51118"/>
    </source>
</evidence>
<gene>
    <name evidence="5" type="ORF">ACFODU_15265</name>
</gene>
<dbReference type="PANTHER" id="PTHR33204:SF18">
    <property type="entry name" value="TRANSCRIPTIONAL REGULATORY PROTEIN"/>
    <property type="match status" value="1"/>
</dbReference>
<dbReference type="SUPFAM" id="SSF46785">
    <property type="entry name" value="Winged helix' DNA-binding domain"/>
    <property type="match status" value="1"/>
</dbReference>
<keyword evidence="1" id="KW-0805">Transcription regulation</keyword>
<name>A0ABV7E8W2_9SPHN</name>
<evidence type="ECO:0000313" key="5">
    <source>
        <dbReference type="EMBL" id="MFC3099155.1"/>
    </source>
</evidence>
<dbReference type="InterPro" id="IPR036390">
    <property type="entry name" value="WH_DNA-bd_sf"/>
</dbReference>
<dbReference type="RefSeq" id="WP_336924373.1">
    <property type="nucleotide sequence ID" value="NZ_JBANRO010000001.1"/>
</dbReference>
<dbReference type="InterPro" id="IPR036388">
    <property type="entry name" value="WH-like_DNA-bd_sf"/>
</dbReference>
<sequence length="158" mass="17747">MGELREELRDISDCGLPQALEVMGERWSFLILRAAFNGFIHFEEFSSELGIARNILSNRLSRLVEHGVLSREPCAADKRKIEYRLTEKGIDLLPAMLALRQWGEKHRNIASDLVLVDAQNGQPVAPIAIRAADGRELGWHDLAWARREDVGKARGGCC</sequence>
<dbReference type="InterPro" id="IPR002577">
    <property type="entry name" value="HTH_HxlR"/>
</dbReference>
<dbReference type="Pfam" id="PF01638">
    <property type="entry name" value="HxlR"/>
    <property type="match status" value="1"/>
</dbReference>
<dbReference type="PROSITE" id="PS51118">
    <property type="entry name" value="HTH_HXLR"/>
    <property type="match status" value="1"/>
</dbReference>
<keyword evidence="2" id="KW-0238">DNA-binding</keyword>
<protein>
    <submittedName>
        <fullName evidence="5">Winged helix-turn-helix transcriptional regulator</fullName>
    </submittedName>
</protein>
<dbReference type="PANTHER" id="PTHR33204">
    <property type="entry name" value="TRANSCRIPTIONAL REGULATOR, MARR FAMILY"/>
    <property type="match status" value="1"/>
</dbReference>
<dbReference type="SMART" id="SM00347">
    <property type="entry name" value="HTH_MARR"/>
    <property type="match status" value="1"/>
</dbReference>
<dbReference type="Gene3D" id="1.10.10.10">
    <property type="entry name" value="Winged helix-like DNA-binding domain superfamily/Winged helix DNA-binding domain"/>
    <property type="match status" value="1"/>
</dbReference>
<dbReference type="InterPro" id="IPR000835">
    <property type="entry name" value="HTH_MarR-typ"/>
</dbReference>
<reference evidence="6" key="1">
    <citation type="journal article" date="2019" name="Int. J. Syst. Evol. Microbiol.">
        <title>The Global Catalogue of Microorganisms (GCM) 10K type strain sequencing project: providing services to taxonomists for standard genome sequencing and annotation.</title>
        <authorList>
            <consortium name="The Broad Institute Genomics Platform"/>
            <consortium name="The Broad Institute Genome Sequencing Center for Infectious Disease"/>
            <person name="Wu L."/>
            <person name="Ma J."/>
        </authorList>
    </citation>
    <scope>NUCLEOTIDE SEQUENCE [LARGE SCALE GENOMIC DNA]</scope>
    <source>
        <strain evidence="6">KCTC 52607</strain>
    </source>
</reference>